<dbReference type="InterPro" id="IPR022225">
    <property type="entry name" value="Phage_tail_fibre_N"/>
</dbReference>
<dbReference type="Pfam" id="PF12571">
    <property type="entry name" value="Phage_tail_fib"/>
    <property type="match status" value="1"/>
</dbReference>
<evidence type="ECO:0000313" key="3">
    <source>
        <dbReference type="Proteomes" id="UP001528823"/>
    </source>
</evidence>
<name>A0ABT5UEH7_9GAMM</name>
<organism evidence="2 3">
    <name type="scientific">Spartinivicinus poritis</name>
    <dbReference type="NCBI Taxonomy" id="2994640"/>
    <lineage>
        <taxon>Bacteria</taxon>
        <taxon>Pseudomonadati</taxon>
        <taxon>Pseudomonadota</taxon>
        <taxon>Gammaproteobacteria</taxon>
        <taxon>Oceanospirillales</taxon>
        <taxon>Zooshikellaceae</taxon>
        <taxon>Spartinivicinus</taxon>
    </lineage>
</organism>
<dbReference type="RefSeq" id="WP_274691094.1">
    <property type="nucleotide sequence ID" value="NZ_JAPMOU010000043.1"/>
</dbReference>
<protein>
    <submittedName>
        <fullName evidence="2">Phage tail protein</fullName>
    </submittedName>
</protein>
<dbReference type="PANTHER" id="PTHR35191:SF1">
    <property type="entry name" value="PROPHAGE SIDE TAIL FIBER PROTEIN HOMOLOG STFQ-RELATED"/>
    <property type="match status" value="1"/>
</dbReference>
<evidence type="ECO:0000313" key="2">
    <source>
        <dbReference type="EMBL" id="MDE1464785.1"/>
    </source>
</evidence>
<accession>A0ABT5UEH7</accession>
<reference evidence="2 3" key="1">
    <citation type="submission" date="2022-11" db="EMBL/GenBank/DDBJ databases">
        <title>Spartinivicinus poritis sp. nov., isolated from scleractinian coral Porites lutea.</title>
        <authorList>
            <person name="Zhang G."/>
            <person name="Cai L."/>
            <person name="Wei Q."/>
        </authorList>
    </citation>
    <scope>NUCLEOTIDE SEQUENCE [LARGE SCALE GENOMIC DNA]</scope>
    <source>
        <strain evidence="2 3">A2-2</strain>
    </source>
</reference>
<proteinExistence type="predicted"/>
<dbReference type="InterPro" id="IPR051934">
    <property type="entry name" value="Phage_Tail_Fiber_Structural"/>
</dbReference>
<evidence type="ECO:0000259" key="1">
    <source>
        <dbReference type="Pfam" id="PF12571"/>
    </source>
</evidence>
<dbReference type="PANTHER" id="PTHR35191">
    <property type="entry name" value="PROPHAGE SIDE TAIL FIBER PROTEIN HOMOLOG STFQ-RELATED"/>
    <property type="match status" value="1"/>
</dbReference>
<keyword evidence="3" id="KW-1185">Reference proteome</keyword>
<gene>
    <name evidence="2" type="ORF">ORQ98_22755</name>
</gene>
<dbReference type="Proteomes" id="UP001528823">
    <property type="component" value="Unassembled WGS sequence"/>
</dbReference>
<feature type="domain" description="Phage tail fibre protein N-terminal" evidence="1">
    <location>
        <begin position="1"/>
        <end position="153"/>
    </location>
</feature>
<dbReference type="EMBL" id="JAPMOU010000043">
    <property type="protein sequence ID" value="MDE1464785.1"/>
    <property type="molecule type" value="Genomic_DNA"/>
</dbReference>
<sequence>MNQDYFSLLTEQGQARIINAQALGKTVKLTTLKVGDGGEDGGKVTDPKENDTSLVREKWEGPINSIFQHPENHNWLVAETVISEEDGNFYITEFGLYDEDDNLIIVGKYPKTYKPTLAQGSGSSLYVRVILELSNTSTVELKIDPAIVLASRQYVDDKWKTHLEADHPHPQYVKQAVYDKEKLYTGKPGEIGSIRHGLVQGVIVQTSVHSPTSGPYSNGDFPTTDLETDVNVTCHFVTPFNINKPIDSMFWFHAKGYSFGGGKEIDAMFVGYCYGSANKLINVNKKGNFSPNIYTDRHGNVILALTFNNIIYTTITIDSMRVGNAIELNKGDITCILSLETTITYEPTAP</sequence>
<comment type="caution">
    <text evidence="2">The sequence shown here is derived from an EMBL/GenBank/DDBJ whole genome shotgun (WGS) entry which is preliminary data.</text>
</comment>